<dbReference type="InterPro" id="IPR052059">
    <property type="entry name" value="CR_Ser/Thr_kinase"/>
</dbReference>
<dbReference type="Proteomes" id="UP000596660">
    <property type="component" value="Unplaced"/>
</dbReference>
<dbReference type="FunFam" id="3.30.200.20:FF:000015">
    <property type="entry name" value="Somatic embryogenesis receptor kinase 1"/>
    <property type="match status" value="1"/>
</dbReference>
<keyword evidence="3" id="KW-0418">Kinase</keyword>
<dbReference type="SUPFAM" id="SSF56112">
    <property type="entry name" value="Protein kinase-like (PK-like)"/>
    <property type="match status" value="1"/>
</dbReference>
<protein>
    <submittedName>
        <fullName evidence="6">Uncharacterized protein</fullName>
    </submittedName>
</protein>
<keyword evidence="5" id="KW-0472">Membrane</keyword>
<evidence type="ECO:0000256" key="3">
    <source>
        <dbReference type="ARBA" id="ARBA00022777"/>
    </source>
</evidence>
<dbReference type="PANTHER" id="PTHR47973">
    <property type="entry name" value="CYSTEINE-RICH RECEPTOR-LIKE PROTEIN KINASE 3"/>
    <property type="match status" value="1"/>
</dbReference>
<evidence type="ECO:0000313" key="7">
    <source>
        <dbReference type="Proteomes" id="UP000596660"/>
    </source>
</evidence>
<name>A0A803MJL4_CHEQI</name>
<keyword evidence="2" id="KW-0547">Nucleotide-binding</keyword>
<evidence type="ECO:0000256" key="2">
    <source>
        <dbReference type="ARBA" id="ARBA00022741"/>
    </source>
</evidence>
<evidence type="ECO:0000256" key="5">
    <source>
        <dbReference type="SAM" id="Phobius"/>
    </source>
</evidence>
<feature type="transmembrane region" description="Helical" evidence="5">
    <location>
        <begin position="21"/>
        <end position="42"/>
    </location>
</feature>
<dbReference type="InterPro" id="IPR011009">
    <property type="entry name" value="Kinase-like_dom_sf"/>
</dbReference>
<sequence>MRESNVTMHLHFQPENSKAELFMMAATCGAFSHLLLGAAFTYRRQQLLDFKNEVLVDVADEDEGKFSFGQEKRFSWREIQIAFNNFSESNIIGQGGLEKVYKGKLMDNKSSCETAYHNPGGEAASMSEVQLKSVVVHKNLLRLISRFCTSERIFVYP</sequence>
<proteinExistence type="predicted"/>
<keyword evidence="4" id="KW-0067">ATP-binding</keyword>
<reference evidence="6" key="2">
    <citation type="submission" date="2021-03" db="UniProtKB">
        <authorList>
            <consortium name="EnsemblPlants"/>
        </authorList>
    </citation>
    <scope>IDENTIFICATION</scope>
</reference>
<keyword evidence="5" id="KW-0812">Transmembrane</keyword>
<dbReference type="GO" id="GO:0016301">
    <property type="term" value="F:kinase activity"/>
    <property type="evidence" value="ECO:0007669"/>
    <property type="project" value="UniProtKB-KW"/>
</dbReference>
<keyword evidence="1" id="KW-0808">Transferase</keyword>
<dbReference type="EnsemblPlants" id="AUR62030597-RA">
    <property type="protein sequence ID" value="AUR62030597-RA:cds"/>
    <property type="gene ID" value="AUR62030597"/>
</dbReference>
<accession>A0A803MJL4</accession>
<dbReference type="AlphaFoldDB" id="A0A803MJL4"/>
<evidence type="ECO:0000256" key="1">
    <source>
        <dbReference type="ARBA" id="ARBA00022679"/>
    </source>
</evidence>
<evidence type="ECO:0000256" key="4">
    <source>
        <dbReference type="ARBA" id="ARBA00022840"/>
    </source>
</evidence>
<keyword evidence="5" id="KW-1133">Transmembrane helix</keyword>
<evidence type="ECO:0000313" key="6">
    <source>
        <dbReference type="EnsemblPlants" id="AUR62030597-RA:cds"/>
    </source>
</evidence>
<reference evidence="6" key="1">
    <citation type="journal article" date="2017" name="Nature">
        <title>The genome of Chenopodium quinoa.</title>
        <authorList>
            <person name="Jarvis D.E."/>
            <person name="Ho Y.S."/>
            <person name="Lightfoot D.J."/>
            <person name="Schmoeckel S.M."/>
            <person name="Li B."/>
            <person name="Borm T.J.A."/>
            <person name="Ohyanagi H."/>
            <person name="Mineta K."/>
            <person name="Michell C.T."/>
            <person name="Saber N."/>
            <person name="Kharbatia N.M."/>
            <person name="Rupper R.R."/>
            <person name="Sharp A.R."/>
            <person name="Dally N."/>
            <person name="Boughton B.A."/>
            <person name="Woo Y.H."/>
            <person name="Gao G."/>
            <person name="Schijlen E.G.W.M."/>
            <person name="Guo X."/>
            <person name="Momin A.A."/>
            <person name="Negrao S."/>
            <person name="Al-Babili S."/>
            <person name="Gehring C."/>
            <person name="Roessner U."/>
            <person name="Jung C."/>
            <person name="Murphy K."/>
            <person name="Arold S.T."/>
            <person name="Gojobori T."/>
            <person name="van der Linden C.G."/>
            <person name="van Loo E.N."/>
            <person name="Jellen E.N."/>
            <person name="Maughan P.J."/>
            <person name="Tester M."/>
        </authorList>
    </citation>
    <scope>NUCLEOTIDE SEQUENCE [LARGE SCALE GENOMIC DNA]</scope>
    <source>
        <strain evidence="6">cv. PI 614886</strain>
    </source>
</reference>
<organism evidence="6 7">
    <name type="scientific">Chenopodium quinoa</name>
    <name type="common">Quinoa</name>
    <dbReference type="NCBI Taxonomy" id="63459"/>
    <lineage>
        <taxon>Eukaryota</taxon>
        <taxon>Viridiplantae</taxon>
        <taxon>Streptophyta</taxon>
        <taxon>Embryophyta</taxon>
        <taxon>Tracheophyta</taxon>
        <taxon>Spermatophyta</taxon>
        <taxon>Magnoliopsida</taxon>
        <taxon>eudicotyledons</taxon>
        <taxon>Gunneridae</taxon>
        <taxon>Pentapetalae</taxon>
        <taxon>Caryophyllales</taxon>
        <taxon>Chenopodiaceae</taxon>
        <taxon>Chenopodioideae</taxon>
        <taxon>Atripliceae</taxon>
        <taxon>Chenopodium</taxon>
    </lineage>
</organism>
<dbReference type="GO" id="GO:0005524">
    <property type="term" value="F:ATP binding"/>
    <property type="evidence" value="ECO:0007669"/>
    <property type="project" value="UniProtKB-KW"/>
</dbReference>
<keyword evidence="7" id="KW-1185">Reference proteome</keyword>
<dbReference type="Gramene" id="AUR62030597-RA">
    <property type="protein sequence ID" value="AUR62030597-RA:cds"/>
    <property type="gene ID" value="AUR62030597"/>
</dbReference>
<dbReference type="Gene3D" id="3.30.200.20">
    <property type="entry name" value="Phosphorylase Kinase, domain 1"/>
    <property type="match status" value="1"/>
</dbReference>